<feature type="region of interest" description="Disordered" evidence="1">
    <location>
        <begin position="1"/>
        <end position="21"/>
    </location>
</feature>
<organism evidence="2 3">
    <name type="scientific">Corynebacterium aquilae DSM 44791</name>
    <dbReference type="NCBI Taxonomy" id="1431546"/>
    <lineage>
        <taxon>Bacteria</taxon>
        <taxon>Bacillati</taxon>
        <taxon>Actinomycetota</taxon>
        <taxon>Actinomycetes</taxon>
        <taxon>Mycobacteriales</taxon>
        <taxon>Corynebacteriaceae</taxon>
        <taxon>Corynebacterium</taxon>
    </lineage>
</organism>
<protein>
    <recommendedName>
        <fullName evidence="4">Suppressor of fused-like domain-containing protein</fullName>
    </recommendedName>
</protein>
<evidence type="ECO:0000313" key="3">
    <source>
        <dbReference type="Proteomes" id="UP000185478"/>
    </source>
</evidence>
<dbReference type="STRING" id="1431546.CAQU_00670"/>
<keyword evidence="3" id="KW-1185">Reference proteome</keyword>
<sequence length="235" mass="25675">MRAPTRRHAAPITAAGTAEKGAPMNIAETTHWYDLLLPHTTTDDGIDIPGLTAPVYRTLGTTTCRVHNLNNQLVYATCNLSDHPTGMRTTAAHLGLDGDNPHREFDAHVEIITIANDNAGDHLDAALTEISTRAHTTDMPQPGTTYENLITPTTNTSPRHGLIIMPYLWEQGAPRIAKEAHEMGRTDGVGEVTLLAQLILITDTELELLHSDGLEALQQNIITRGIDLNDLHRTH</sequence>
<dbReference type="EMBL" id="CP009245">
    <property type="protein sequence ID" value="APT83843.1"/>
    <property type="molecule type" value="Genomic_DNA"/>
</dbReference>
<accession>A0A1L7CDG1</accession>
<evidence type="ECO:0008006" key="4">
    <source>
        <dbReference type="Google" id="ProtNLM"/>
    </source>
</evidence>
<evidence type="ECO:0000256" key="1">
    <source>
        <dbReference type="SAM" id="MobiDB-lite"/>
    </source>
</evidence>
<reference evidence="2 3" key="1">
    <citation type="submission" date="2014-08" db="EMBL/GenBank/DDBJ databases">
        <title>Complete genome sequence of Corynebacterium aquilae S-613T(T) (=DSM 44791(T)), isolated from the choana of a healthy golden eagle.</title>
        <authorList>
            <person name="Ruckert C."/>
            <person name="Albersmeier A."/>
            <person name="Winkler A."/>
            <person name="Kalinowski J."/>
        </authorList>
    </citation>
    <scope>NUCLEOTIDE SEQUENCE [LARGE SCALE GENOMIC DNA]</scope>
    <source>
        <strain evidence="2 3">S-613</strain>
    </source>
</reference>
<dbReference type="AlphaFoldDB" id="A0A1L7CDG1"/>
<gene>
    <name evidence="2" type="ORF">CAQU_00670</name>
</gene>
<dbReference type="Proteomes" id="UP000185478">
    <property type="component" value="Chromosome"/>
</dbReference>
<dbReference type="KEGG" id="caqu:CAQU_00670"/>
<name>A0A1L7CDG1_9CORY</name>
<evidence type="ECO:0000313" key="2">
    <source>
        <dbReference type="EMBL" id="APT83843.1"/>
    </source>
</evidence>
<proteinExistence type="predicted"/>